<protein>
    <submittedName>
        <fullName evidence="2">Beta-lactamase</fullName>
    </submittedName>
</protein>
<organism evidence="2 3">
    <name type="scientific">Leptospira ryugenii</name>
    <dbReference type="NCBI Taxonomy" id="1917863"/>
    <lineage>
        <taxon>Bacteria</taxon>
        <taxon>Pseudomonadati</taxon>
        <taxon>Spirochaetota</taxon>
        <taxon>Spirochaetia</taxon>
        <taxon>Leptospirales</taxon>
        <taxon>Leptospiraceae</taxon>
        <taxon>Leptospira</taxon>
    </lineage>
</organism>
<proteinExistence type="predicted"/>
<dbReference type="AlphaFoldDB" id="A0A2P2DXF2"/>
<dbReference type="Gene3D" id="3.40.710.10">
    <property type="entry name" value="DD-peptidase/beta-lactamase superfamily"/>
    <property type="match status" value="1"/>
</dbReference>
<dbReference type="InterPro" id="IPR012338">
    <property type="entry name" value="Beta-lactam/transpept-like"/>
</dbReference>
<dbReference type="InterPro" id="IPR050491">
    <property type="entry name" value="AmpC-like"/>
</dbReference>
<dbReference type="InterPro" id="IPR001466">
    <property type="entry name" value="Beta-lactam-related"/>
</dbReference>
<dbReference type="SUPFAM" id="SSF56601">
    <property type="entry name" value="beta-lactamase/transpeptidase-like"/>
    <property type="match status" value="1"/>
</dbReference>
<keyword evidence="3" id="KW-1185">Reference proteome</keyword>
<evidence type="ECO:0000313" key="2">
    <source>
        <dbReference type="EMBL" id="GBF49317.1"/>
    </source>
</evidence>
<accession>A0A2P2DXF2</accession>
<evidence type="ECO:0000259" key="1">
    <source>
        <dbReference type="Pfam" id="PF00144"/>
    </source>
</evidence>
<name>A0A2P2DXF2_9LEPT</name>
<dbReference type="EMBL" id="BFBB01000003">
    <property type="protein sequence ID" value="GBF49317.1"/>
    <property type="molecule type" value="Genomic_DNA"/>
</dbReference>
<dbReference type="Proteomes" id="UP000245133">
    <property type="component" value="Unassembled WGS sequence"/>
</dbReference>
<comment type="caution">
    <text evidence="2">The sequence shown here is derived from an EMBL/GenBank/DDBJ whole genome shotgun (WGS) entry which is preliminary data.</text>
</comment>
<gene>
    <name evidence="2" type="ORF">LPTSP4_08280</name>
</gene>
<dbReference type="PANTHER" id="PTHR46825:SF9">
    <property type="entry name" value="BETA-LACTAMASE-RELATED DOMAIN-CONTAINING PROTEIN"/>
    <property type="match status" value="1"/>
</dbReference>
<reference evidence="2 3" key="1">
    <citation type="submission" date="2018-02" db="EMBL/GenBank/DDBJ databases">
        <title>Novel Leptospira species isolated from soil and water in Japan.</title>
        <authorList>
            <person name="Nakao R."/>
            <person name="Masuzawa T."/>
        </authorList>
    </citation>
    <scope>NUCLEOTIDE SEQUENCE [LARGE SCALE GENOMIC DNA]</scope>
    <source>
        <strain evidence="2 3">YH101</strain>
    </source>
</reference>
<dbReference type="PANTHER" id="PTHR46825">
    <property type="entry name" value="D-ALANYL-D-ALANINE-CARBOXYPEPTIDASE/ENDOPEPTIDASE AMPH"/>
    <property type="match status" value="1"/>
</dbReference>
<sequence length="343" mass="38870">MLEGKENFKRGQYLISWKGETFQGSFPEGNPNQSFHIASVGKLFTLSLVKILEEEKRLRLTDPIHKYLSKDVLDSLFVFEGKDYQKEVTIEQLLDHTSGVADYFESKGIDGSDFMEVIKSNPQKRFSPLELIAYTQKEQKAAFPPGKGFLYSDTGYILLGLIIESVAKESYEIVLEKKIFLPLGMKASYMYKRSRPLDVTKENDISPIFLGAVDVTQFESVTADWAGGGIVSTTGDLLLFQKALWQGKLFQSAKPIDFAGKQVFHDGIFYGRGWMTVDYGDLFFLFKGTPLMQGHSGILSTLCFYNPELDLHVIANFGGTEQLETSFRWMLQVVQMVEKMQKQ</sequence>
<dbReference type="Pfam" id="PF00144">
    <property type="entry name" value="Beta-lactamase"/>
    <property type="match status" value="1"/>
</dbReference>
<evidence type="ECO:0000313" key="3">
    <source>
        <dbReference type="Proteomes" id="UP000245133"/>
    </source>
</evidence>
<feature type="domain" description="Beta-lactamase-related" evidence="1">
    <location>
        <begin position="30"/>
        <end position="314"/>
    </location>
</feature>